<evidence type="ECO:0000256" key="4">
    <source>
        <dbReference type="ARBA" id="ARBA00022964"/>
    </source>
</evidence>
<keyword evidence="2" id="KW-0479">Metal-binding</keyword>
<reference evidence="8 9" key="1">
    <citation type="submission" date="2020-09" db="EMBL/GenBank/DDBJ databases">
        <title>Methylomonas albis sp. nov. and Methylomonas fluvii sp. nov.: Two cold-adapted methanotrophs from the River Elbe and an amended description of Methylovulum psychrotolerans strain Eb1.</title>
        <authorList>
            <person name="Bussmann I.K."/>
            <person name="Klings K.-W."/>
            <person name="Warnstedt J."/>
            <person name="Hoppert M."/>
            <person name="Saborowski A."/>
            <person name="Horn F."/>
            <person name="Liebner S."/>
        </authorList>
    </citation>
    <scope>NUCLEOTIDE SEQUENCE [LARGE SCALE GENOMIC DNA]</scope>
    <source>
        <strain evidence="8 9">EbB</strain>
    </source>
</reference>
<feature type="domain" description="Fe2OG dioxygenase" evidence="7">
    <location>
        <begin position="94"/>
        <end position="204"/>
    </location>
</feature>
<evidence type="ECO:0000313" key="9">
    <source>
        <dbReference type="Proteomes" id="UP000641152"/>
    </source>
</evidence>
<dbReference type="Proteomes" id="UP000641152">
    <property type="component" value="Unassembled WGS sequence"/>
</dbReference>
<keyword evidence="4" id="KW-0223">Dioxygenase</keyword>
<evidence type="ECO:0000256" key="3">
    <source>
        <dbReference type="ARBA" id="ARBA00022896"/>
    </source>
</evidence>
<evidence type="ECO:0000256" key="6">
    <source>
        <dbReference type="ARBA" id="ARBA00023004"/>
    </source>
</evidence>
<proteinExistence type="predicted"/>
<comment type="caution">
    <text evidence="8">The sequence shown here is derived from an EMBL/GenBank/DDBJ whole genome shotgun (WGS) entry which is preliminary data.</text>
</comment>
<gene>
    <name evidence="8" type="ORF">EBB_18495</name>
</gene>
<dbReference type="EMBL" id="JACXST010000003">
    <property type="protein sequence ID" value="MBD9362462.1"/>
    <property type="molecule type" value="Genomic_DNA"/>
</dbReference>
<protein>
    <submittedName>
        <fullName evidence="8">2OG-Fe(II) oxygenase</fullName>
    </submittedName>
</protein>
<keyword evidence="9" id="KW-1185">Reference proteome</keyword>
<organism evidence="8 9">
    <name type="scientific">Methylomonas fluvii</name>
    <dbReference type="NCBI Taxonomy" id="1854564"/>
    <lineage>
        <taxon>Bacteria</taxon>
        <taxon>Pseudomonadati</taxon>
        <taxon>Pseudomonadota</taxon>
        <taxon>Gammaproteobacteria</taxon>
        <taxon>Methylococcales</taxon>
        <taxon>Methylococcaceae</taxon>
        <taxon>Methylomonas</taxon>
    </lineage>
</organism>
<evidence type="ECO:0000256" key="1">
    <source>
        <dbReference type="ARBA" id="ARBA00001961"/>
    </source>
</evidence>
<evidence type="ECO:0000259" key="7">
    <source>
        <dbReference type="PROSITE" id="PS51471"/>
    </source>
</evidence>
<dbReference type="Pfam" id="PF13640">
    <property type="entry name" value="2OG-FeII_Oxy_3"/>
    <property type="match status" value="1"/>
</dbReference>
<name>A0ABR9DHA9_9GAMM</name>
<sequence>MKAKEASNLFDRIPPYCIVQDFLGNDLVERLLDHAIVREAEFAPTKIGNYAGQRLDPEFRLSQVLRDFCGLRPELEARFEDVMARAVDGLRLAPFDLARCEIEIVAHNDGAFFKRHIDTATEYPDEKTQRVLTGVLYFHALPKNFGGGQLRLYSFVGEGFVDIEPERDKLVLFPAWVPHEVLPVSCPSGEFAKSRFSINCWYRRSRLQK</sequence>
<evidence type="ECO:0000256" key="2">
    <source>
        <dbReference type="ARBA" id="ARBA00022723"/>
    </source>
</evidence>
<accession>A0ABR9DHA9</accession>
<keyword evidence="3" id="KW-0847">Vitamin C</keyword>
<dbReference type="InterPro" id="IPR051559">
    <property type="entry name" value="HIF_prolyl_hydroxylases"/>
</dbReference>
<dbReference type="PANTHER" id="PTHR12907">
    <property type="entry name" value="EGL NINE HOMOLOG-RELATED"/>
    <property type="match status" value="1"/>
</dbReference>
<dbReference type="InterPro" id="IPR044862">
    <property type="entry name" value="Pro_4_hyd_alph_FE2OG_OXY"/>
</dbReference>
<evidence type="ECO:0000256" key="5">
    <source>
        <dbReference type="ARBA" id="ARBA00023002"/>
    </source>
</evidence>
<keyword evidence="5" id="KW-0560">Oxidoreductase</keyword>
<dbReference type="SMART" id="SM00702">
    <property type="entry name" value="P4Hc"/>
    <property type="match status" value="1"/>
</dbReference>
<dbReference type="InterPro" id="IPR005123">
    <property type="entry name" value="Oxoglu/Fe-dep_dioxygenase_dom"/>
</dbReference>
<comment type="cofactor">
    <cofactor evidence="1">
        <name>L-ascorbate</name>
        <dbReference type="ChEBI" id="CHEBI:38290"/>
    </cofactor>
</comment>
<dbReference type="RefSeq" id="WP_192395237.1">
    <property type="nucleotide sequence ID" value="NZ_CAJHIU010000003.1"/>
</dbReference>
<dbReference type="Gene3D" id="2.60.120.620">
    <property type="entry name" value="q2cbj1_9rhob like domain"/>
    <property type="match status" value="1"/>
</dbReference>
<keyword evidence="6" id="KW-0408">Iron</keyword>
<dbReference type="InterPro" id="IPR006620">
    <property type="entry name" value="Pro_4_hyd_alph"/>
</dbReference>
<dbReference type="PROSITE" id="PS51471">
    <property type="entry name" value="FE2OG_OXY"/>
    <property type="match status" value="1"/>
</dbReference>
<evidence type="ECO:0000313" key="8">
    <source>
        <dbReference type="EMBL" id="MBD9362462.1"/>
    </source>
</evidence>
<dbReference type="PANTHER" id="PTHR12907:SF26">
    <property type="entry name" value="HIF PROLYL HYDROXYLASE, ISOFORM C"/>
    <property type="match status" value="1"/>
</dbReference>